<accession>A0ABS0SX76</accession>
<organism evidence="1 2">
    <name type="scientific">Caulobacter hibisci</name>
    <dbReference type="NCBI Taxonomy" id="2035993"/>
    <lineage>
        <taxon>Bacteria</taxon>
        <taxon>Pseudomonadati</taxon>
        <taxon>Pseudomonadota</taxon>
        <taxon>Alphaproteobacteria</taxon>
        <taxon>Caulobacterales</taxon>
        <taxon>Caulobacteraceae</taxon>
        <taxon>Caulobacter</taxon>
    </lineage>
</organism>
<name>A0ABS0SX76_9CAUL</name>
<evidence type="ECO:0000313" key="1">
    <source>
        <dbReference type="EMBL" id="MBI1684230.1"/>
    </source>
</evidence>
<comment type="caution">
    <text evidence="1">The sequence shown here is derived from an EMBL/GenBank/DDBJ whole genome shotgun (WGS) entry which is preliminary data.</text>
</comment>
<keyword evidence="2" id="KW-1185">Reference proteome</keyword>
<sequence length="150" mass="15701">MAERSLNLGPLPAIDLVGHQICLLVEGAMAFQQAQEGMVAGPTPGALAVNPATEGAMSIRSQGGGIDGAALVKRGDERFAHVVMVVRVFLKIHDQTSRLNPMPGFSRRMVSDRFFAATLSTVLVVCGGRHVMALACPRLGGWIGLPGALA</sequence>
<dbReference type="Proteomes" id="UP000639859">
    <property type="component" value="Unassembled WGS sequence"/>
</dbReference>
<dbReference type="EMBL" id="JADWOX010000006">
    <property type="protein sequence ID" value="MBI1684230.1"/>
    <property type="molecule type" value="Genomic_DNA"/>
</dbReference>
<evidence type="ECO:0000313" key="2">
    <source>
        <dbReference type="Proteomes" id="UP000639859"/>
    </source>
</evidence>
<proteinExistence type="predicted"/>
<reference evidence="1 2" key="1">
    <citation type="submission" date="2020-11" db="EMBL/GenBank/DDBJ databases">
        <title>genome sequence of strain KACC 18849.</title>
        <authorList>
            <person name="Gao J."/>
            <person name="Zhang X."/>
        </authorList>
    </citation>
    <scope>NUCLEOTIDE SEQUENCE [LARGE SCALE GENOMIC DNA]</scope>
    <source>
        <strain evidence="1 2">KACC 18849</strain>
    </source>
</reference>
<protein>
    <submittedName>
        <fullName evidence="1">Uncharacterized protein</fullName>
    </submittedName>
</protein>
<gene>
    <name evidence="1" type="ORF">I4Q42_11185</name>
</gene>
<dbReference type="RefSeq" id="WP_198576149.1">
    <property type="nucleotide sequence ID" value="NZ_JADWOX010000006.1"/>
</dbReference>